<accession>A0A1T4QJW4</accession>
<dbReference type="STRING" id="1122188.SAMN02745674_01655"/>
<keyword evidence="2" id="KW-1185">Reference proteome</keyword>
<proteinExistence type="predicted"/>
<protein>
    <submittedName>
        <fullName evidence="1">Uncharacterized protein</fullName>
    </submittedName>
</protein>
<sequence length="66" mass="7126">MNERAAGWQEAPAAAIGFAASLDVERPPRLFSLPPDLHAGRATNAASFDHTLLAEAMRDPDDHGDW</sequence>
<evidence type="ECO:0000313" key="1">
    <source>
        <dbReference type="EMBL" id="SKA03946.1"/>
    </source>
</evidence>
<dbReference type="RefSeq" id="WP_078758238.1">
    <property type="nucleotide sequence ID" value="NZ_FUXP01000005.1"/>
</dbReference>
<dbReference type="EMBL" id="FUXP01000005">
    <property type="protein sequence ID" value="SKA03946.1"/>
    <property type="molecule type" value="Genomic_DNA"/>
</dbReference>
<reference evidence="1 2" key="1">
    <citation type="submission" date="2017-02" db="EMBL/GenBank/DDBJ databases">
        <authorList>
            <person name="Peterson S.W."/>
        </authorList>
    </citation>
    <scope>NUCLEOTIDE SEQUENCE [LARGE SCALE GENOMIC DNA]</scope>
    <source>
        <strain evidence="1 2">DSM 21749</strain>
    </source>
</reference>
<dbReference type="AlphaFoldDB" id="A0A1T4QJW4"/>
<evidence type="ECO:0000313" key="2">
    <source>
        <dbReference type="Proteomes" id="UP000190061"/>
    </source>
</evidence>
<name>A0A1T4QJW4_9GAMM</name>
<organism evidence="1 2">
    <name type="scientific">Lysobacter spongiicola DSM 21749</name>
    <dbReference type="NCBI Taxonomy" id="1122188"/>
    <lineage>
        <taxon>Bacteria</taxon>
        <taxon>Pseudomonadati</taxon>
        <taxon>Pseudomonadota</taxon>
        <taxon>Gammaproteobacteria</taxon>
        <taxon>Lysobacterales</taxon>
        <taxon>Lysobacteraceae</taxon>
        <taxon>Novilysobacter</taxon>
    </lineage>
</organism>
<gene>
    <name evidence="1" type="ORF">SAMN02745674_01655</name>
</gene>
<dbReference type="Proteomes" id="UP000190061">
    <property type="component" value="Unassembled WGS sequence"/>
</dbReference>